<keyword evidence="3" id="KW-1185">Reference proteome</keyword>
<evidence type="ECO:0000313" key="2">
    <source>
        <dbReference type="EMBL" id="QDT15047.1"/>
    </source>
</evidence>
<dbReference type="RefSeq" id="WP_145357885.1">
    <property type="nucleotide sequence ID" value="NZ_CP036265.1"/>
</dbReference>
<dbReference type="InterPro" id="IPR019117">
    <property type="entry name" value="CRISPR-assoc_protein_Cmr3"/>
</dbReference>
<dbReference type="EMBL" id="CP036265">
    <property type="protein sequence ID" value="QDT15047.1"/>
    <property type="molecule type" value="Genomic_DNA"/>
</dbReference>
<feature type="region of interest" description="Disordered" evidence="1">
    <location>
        <begin position="137"/>
        <end position="169"/>
    </location>
</feature>
<dbReference type="OrthoDB" id="274232at2"/>
<proteinExistence type="predicted"/>
<sequence length="440" mass="45871">MTTGTTRLTLEPQDVWFFRTSRPFGAAQAASSAGEADLLPSPEVVFGLVRGALGNARDGWDWTAYRRGEIVDPLLGPPSLPDADRDWPADAVRVLGCLPAEIGDDGAAAPLFPAPAFLMADPNGEQIDANALRRAAPLDAPPAGGFDGDREGLQPTLPPDDGFRGRPADGFLTAEDFSRTLAGGLPSAVVPRTALAAEEPRVGIARDNSRRTTRRGQLYTLTAHRWHARAPWAGGDAGGGAADAATGRYGLLARVENVPAGEAGALALVHAGGERRQAWTRLTAEGPGDGWLPAETGPRVREAVAASRRWTLTLAAPAYFKSGWKPSWVNGGGGGAPHRANRGGIDLGRLVGFAAGPATFASGWDMAANRPKPARRLLSSGTSWFFEFDDAPTAAQLDALGGLQGERLDDSRAFAGFGLAFVGSWGESPPHGVSTPAPAA</sequence>
<dbReference type="Gene3D" id="3.30.70.2940">
    <property type="match status" value="1"/>
</dbReference>
<dbReference type="Gene3D" id="2.60.40.4350">
    <property type="match status" value="1"/>
</dbReference>
<evidence type="ECO:0000256" key="1">
    <source>
        <dbReference type="SAM" id="MobiDB-lite"/>
    </source>
</evidence>
<name>A0A517P6P4_9PLAN</name>
<gene>
    <name evidence="2" type="ORF">CA12_11270</name>
</gene>
<dbReference type="Pfam" id="PF09700">
    <property type="entry name" value="Cas_Cmr3"/>
    <property type="match status" value="1"/>
</dbReference>
<dbReference type="AlphaFoldDB" id="A0A517P6P4"/>
<accession>A0A517P6P4</accession>
<reference evidence="2 3" key="1">
    <citation type="submission" date="2019-02" db="EMBL/GenBank/DDBJ databases">
        <title>Deep-cultivation of Planctomycetes and their phenomic and genomic characterization uncovers novel biology.</title>
        <authorList>
            <person name="Wiegand S."/>
            <person name="Jogler M."/>
            <person name="Boedeker C."/>
            <person name="Pinto D."/>
            <person name="Vollmers J."/>
            <person name="Rivas-Marin E."/>
            <person name="Kohn T."/>
            <person name="Peeters S.H."/>
            <person name="Heuer A."/>
            <person name="Rast P."/>
            <person name="Oberbeckmann S."/>
            <person name="Bunk B."/>
            <person name="Jeske O."/>
            <person name="Meyerdierks A."/>
            <person name="Storesund J.E."/>
            <person name="Kallscheuer N."/>
            <person name="Luecker S."/>
            <person name="Lage O.M."/>
            <person name="Pohl T."/>
            <person name="Merkel B.J."/>
            <person name="Hornburger P."/>
            <person name="Mueller R.-W."/>
            <person name="Bruemmer F."/>
            <person name="Labrenz M."/>
            <person name="Spormann A.M."/>
            <person name="Op den Camp H."/>
            <person name="Overmann J."/>
            <person name="Amann R."/>
            <person name="Jetten M.S.M."/>
            <person name="Mascher T."/>
            <person name="Medema M.H."/>
            <person name="Devos D.P."/>
            <person name="Kaster A.-K."/>
            <person name="Ovreas L."/>
            <person name="Rohde M."/>
            <person name="Galperin M.Y."/>
            <person name="Jogler C."/>
        </authorList>
    </citation>
    <scope>NUCLEOTIDE SEQUENCE [LARGE SCALE GENOMIC DNA]</scope>
    <source>
        <strain evidence="2 3">CA12</strain>
    </source>
</reference>
<dbReference type="Proteomes" id="UP000318741">
    <property type="component" value="Chromosome"/>
</dbReference>
<protein>
    <submittedName>
        <fullName evidence="2">CRISPR-associated protein (Cas_Cmr3)</fullName>
    </submittedName>
</protein>
<organism evidence="2 3">
    <name type="scientific">Alienimonas californiensis</name>
    <dbReference type="NCBI Taxonomy" id="2527989"/>
    <lineage>
        <taxon>Bacteria</taxon>
        <taxon>Pseudomonadati</taxon>
        <taxon>Planctomycetota</taxon>
        <taxon>Planctomycetia</taxon>
        <taxon>Planctomycetales</taxon>
        <taxon>Planctomycetaceae</taxon>
        <taxon>Alienimonas</taxon>
    </lineage>
</organism>
<dbReference type="KEGG" id="acaf:CA12_11270"/>
<evidence type="ECO:0000313" key="3">
    <source>
        <dbReference type="Proteomes" id="UP000318741"/>
    </source>
</evidence>